<proteinExistence type="predicted"/>
<dbReference type="InterPro" id="IPR029058">
    <property type="entry name" value="AB_hydrolase_fold"/>
</dbReference>
<name>A0A176WGQ5_MARPO</name>
<organism evidence="3 4">
    <name type="scientific">Marchantia polymorpha subsp. ruderalis</name>
    <dbReference type="NCBI Taxonomy" id="1480154"/>
    <lineage>
        <taxon>Eukaryota</taxon>
        <taxon>Viridiplantae</taxon>
        <taxon>Streptophyta</taxon>
        <taxon>Embryophyta</taxon>
        <taxon>Marchantiophyta</taxon>
        <taxon>Marchantiopsida</taxon>
        <taxon>Marchantiidae</taxon>
        <taxon>Marchantiales</taxon>
        <taxon>Marchantiaceae</taxon>
        <taxon>Marchantia</taxon>
    </lineage>
</organism>
<keyword evidence="1" id="KW-1133">Transmembrane helix</keyword>
<reference evidence="3" key="1">
    <citation type="submission" date="2016-03" db="EMBL/GenBank/DDBJ databases">
        <title>Mechanisms controlling the formation of the plant cell surface in tip-growing cells are functionally conserved among land plants.</title>
        <authorList>
            <person name="Honkanen S."/>
            <person name="Jones V.A."/>
            <person name="Morieri G."/>
            <person name="Champion C."/>
            <person name="Hetherington A.J."/>
            <person name="Kelly S."/>
            <person name="Saint-Marcoux D."/>
            <person name="Proust H."/>
            <person name="Prescott H."/>
            <person name="Dolan L."/>
        </authorList>
    </citation>
    <scope>NUCLEOTIDE SEQUENCE [LARGE SCALE GENOMIC DNA]</scope>
    <source>
        <tissue evidence="3">Whole gametophyte</tissue>
    </source>
</reference>
<dbReference type="GO" id="GO:0080032">
    <property type="term" value="F:methyl jasmonate esterase activity"/>
    <property type="evidence" value="ECO:0007669"/>
    <property type="project" value="TreeGrafter"/>
</dbReference>
<evidence type="ECO:0000259" key="2">
    <source>
        <dbReference type="Pfam" id="PF12697"/>
    </source>
</evidence>
<dbReference type="InterPro" id="IPR045889">
    <property type="entry name" value="MES/HNL"/>
</dbReference>
<keyword evidence="1" id="KW-0812">Transmembrane</keyword>
<dbReference type="EMBL" id="LVLJ01000960">
    <property type="protein sequence ID" value="OAE31793.1"/>
    <property type="molecule type" value="Genomic_DNA"/>
</dbReference>
<dbReference type="PANTHER" id="PTHR10992:SF1086">
    <property type="entry name" value="AB HYDROLASE-1 DOMAIN-CONTAINING PROTEIN"/>
    <property type="match status" value="1"/>
</dbReference>
<feature type="domain" description="AB hydrolase-1" evidence="2">
    <location>
        <begin position="157"/>
        <end position="394"/>
    </location>
</feature>
<keyword evidence="1" id="KW-0472">Membrane</keyword>
<dbReference type="GO" id="GO:0080030">
    <property type="term" value="F:methyl indole-3-acetate esterase activity"/>
    <property type="evidence" value="ECO:0007669"/>
    <property type="project" value="TreeGrafter"/>
</dbReference>
<dbReference type="PANTHER" id="PTHR10992">
    <property type="entry name" value="METHYLESTERASE FAMILY MEMBER"/>
    <property type="match status" value="1"/>
</dbReference>
<sequence>MLLRNGLELGRRPELEMAALFQLWLLQRKNAGLEGRREHEVQSQELQQWTIKLDESSDTRTCEPHGPNGKSPWVDCGERRLAGYFLLMSNEKSFGDSSWGAELTSPVMMMMMMMMKSYSSAAVLVAASFLLLGCGSLWRPVHARDWVGQRYVDEAEFVLVHGASGGAWNWYKTLTALQHSGFKTSAVDLTSNGIDKTSSDNVTSLAQFAQPLTDYLGNVAGKVILVGHSLGGVSISYAMEMFPHKIIKAIYVTAIMPKNNQSAVDTFPPDLFPSFLANGVFSLNYANGLNSNPTSISINRSNVIDYIAQESPLETQLLALALLGSTPYGGFALPLTLTPERYGSVRRFYVVTGRDKLLPPSYQESLFEANPVEAAFRLQKSDHCPFFSYPEELTALLLYIALL</sequence>
<evidence type="ECO:0000313" key="4">
    <source>
        <dbReference type="Proteomes" id="UP000077202"/>
    </source>
</evidence>
<dbReference type="Gene3D" id="3.40.50.1820">
    <property type="entry name" value="alpha/beta hydrolase"/>
    <property type="match status" value="1"/>
</dbReference>
<accession>A0A176WGQ5</accession>
<keyword evidence="4" id="KW-1185">Reference proteome</keyword>
<dbReference type="SUPFAM" id="SSF53474">
    <property type="entry name" value="alpha/beta-Hydrolases"/>
    <property type="match status" value="1"/>
</dbReference>
<evidence type="ECO:0000313" key="3">
    <source>
        <dbReference type="EMBL" id="OAE31793.1"/>
    </source>
</evidence>
<protein>
    <recommendedName>
        <fullName evidence="2">AB hydrolase-1 domain-containing protein</fullName>
    </recommendedName>
</protein>
<feature type="transmembrane region" description="Helical" evidence="1">
    <location>
        <begin position="118"/>
        <end position="138"/>
    </location>
</feature>
<dbReference type="InterPro" id="IPR000073">
    <property type="entry name" value="AB_hydrolase_1"/>
</dbReference>
<dbReference type="Proteomes" id="UP000077202">
    <property type="component" value="Unassembled WGS sequence"/>
</dbReference>
<dbReference type="AlphaFoldDB" id="A0A176WGQ5"/>
<evidence type="ECO:0000256" key="1">
    <source>
        <dbReference type="SAM" id="Phobius"/>
    </source>
</evidence>
<gene>
    <name evidence="3" type="ORF">AXG93_1838s1030</name>
</gene>
<dbReference type="Pfam" id="PF12697">
    <property type="entry name" value="Abhydrolase_6"/>
    <property type="match status" value="1"/>
</dbReference>
<comment type="caution">
    <text evidence="3">The sequence shown here is derived from an EMBL/GenBank/DDBJ whole genome shotgun (WGS) entry which is preliminary data.</text>
</comment>